<feature type="transmembrane region" description="Helical" evidence="2">
    <location>
        <begin position="12"/>
        <end position="29"/>
    </location>
</feature>
<comment type="caution">
    <text evidence="3">The sequence shown here is derived from an EMBL/GenBank/DDBJ whole genome shotgun (WGS) entry which is preliminary data.</text>
</comment>
<comment type="similarity">
    <text evidence="1">Belongs to the SCO1/2 family.</text>
</comment>
<organism evidence="3 4">
    <name type="scientific">Pedobacter ureilyticus</name>
    <dbReference type="NCBI Taxonomy" id="1393051"/>
    <lineage>
        <taxon>Bacteria</taxon>
        <taxon>Pseudomonadati</taxon>
        <taxon>Bacteroidota</taxon>
        <taxon>Sphingobacteriia</taxon>
        <taxon>Sphingobacteriales</taxon>
        <taxon>Sphingobacteriaceae</taxon>
        <taxon>Pedobacter</taxon>
    </lineage>
</organism>
<dbReference type="InterPro" id="IPR036249">
    <property type="entry name" value="Thioredoxin-like_sf"/>
</dbReference>
<evidence type="ECO:0000313" key="4">
    <source>
        <dbReference type="Proteomes" id="UP001517247"/>
    </source>
</evidence>
<keyword evidence="2" id="KW-1133">Transmembrane helix</keyword>
<dbReference type="SUPFAM" id="SSF52833">
    <property type="entry name" value="Thioredoxin-like"/>
    <property type="match status" value="1"/>
</dbReference>
<sequence length="237" mass="26581">MNASSKKKISTILILAAILVMPGFLYYLLQDQGKNRYKPLPIFGPKVVASTFHSVRGKQIPDTVYHIVDDFSLVNQSGDSISLSTWKGKVVVLNLFYSHVNSDGAKLALKAMRGFNELYQKNHMVHLASVSVDDQDDLKTLADVAKLWSAVPNKWDVLTGDTTTVNKLVKKSLLLDAVNQSTSIERKFIYSNKIVLLDTKHRIRGFYEASDKEAVSKLDDEIKVLIAEELRNIKDGR</sequence>
<keyword evidence="2" id="KW-0472">Membrane</keyword>
<dbReference type="Gene3D" id="3.40.30.10">
    <property type="entry name" value="Glutaredoxin"/>
    <property type="match status" value="1"/>
</dbReference>
<dbReference type="Pfam" id="PF02630">
    <property type="entry name" value="SCO1-SenC"/>
    <property type="match status" value="1"/>
</dbReference>
<gene>
    <name evidence="3" type="ORF">E6A44_009195</name>
</gene>
<dbReference type="Proteomes" id="UP001517247">
    <property type="component" value="Unassembled WGS sequence"/>
</dbReference>
<keyword evidence="4" id="KW-1185">Reference proteome</keyword>
<proteinExistence type="inferred from homology"/>
<evidence type="ECO:0000256" key="1">
    <source>
        <dbReference type="ARBA" id="ARBA00010996"/>
    </source>
</evidence>
<dbReference type="EMBL" id="SSHJ02000006">
    <property type="protein sequence ID" value="MFN0255747.1"/>
    <property type="molecule type" value="Genomic_DNA"/>
</dbReference>
<name>A0ABW9J908_9SPHI</name>
<evidence type="ECO:0000313" key="3">
    <source>
        <dbReference type="EMBL" id="MFN0255747.1"/>
    </source>
</evidence>
<keyword evidence="2" id="KW-0812">Transmembrane</keyword>
<protein>
    <submittedName>
        <fullName evidence="3">SCO family protein</fullName>
    </submittedName>
</protein>
<accession>A0ABW9J908</accession>
<dbReference type="InterPro" id="IPR003782">
    <property type="entry name" value="SCO1/SenC"/>
</dbReference>
<evidence type="ECO:0000256" key="2">
    <source>
        <dbReference type="SAM" id="Phobius"/>
    </source>
</evidence>
<reference evidence="3 4" key="1">
    <citation type="submission" date="2024-12" db="EMBL/GenBank/DDBJ databases">
        <authorList>
            <person name="Hu S."/>
        </authorList>
    </citation>
    <scope>NUCLEOTIDE SEQUENCE [LARGE SCALE GENOMIC DNA]</scope>
    <source>
        <strain evidence="3 4">THG-T11</strain>
    </source>
</reference>